<accession>A0ACB0XZ92</accession>
<reference evidence="1" key="1">
    <citation type="submission" date="2023-11" db="EMBL/GenBank/DDBJ databases">
        <authorList>
            <person name="Poullet M."/>
        </authorList>
    </citation>
    <scope>NUCLEOTIDE SEQUENCE</scope>
    <source>
        <strain evidence="1">E1834</strain>
    </source>
</reference>
<dbReference type="Proteomes" id="UP001497535">
    <property type="component" value="Unassembled WGS sequence"/>
</dbReference>
<keyword evidence="2" id="KW-1185">Reference proteome</keyword>
<sequence>MRLILNCFKTFAIRKLCTALPEPPLKYFPTPRVGLELGVTNCRVAVHKDRETKVIKNGSETYAIPSVVALVEDGFVVGDAAIRHKNSENVFFMMELLIGKKFNDPIVQIISLAVCGLELGILSISILRRQNGLFEVKFTSNINLIDNKAFKHFPHFKKPNGHLNESHIDEIMCSYAKALIDAEIDKKEINDVMVIGTLAADHNHQFRQRMTDTMFGRKPLIAKAEDISIGAAMHCEVFALRFPSKYYDAEEFMKEAKANIELKVPDTVSSCEHVWKAVQDTIRLLYAKMGIWVYKHHSSKHLLFYASTYAPTVKDQIVIRFGFDASQTSHHYGYNSGLPAYVIKNYFVTINALLAEIRSLDHNEVRKGLEGFLKDVDRNRARKIKESDLNIPKLEVLIEDLNRSIIGEVKKEEQKELGDLNQGVEVKNKGKDKKNKDKDLFKLVKIPQFHQIINGDVYKLSYAAI</sequence>
<comment type="caution">
    <text evidence="1">The sequence shown here is derived from an EMBL/GenBank/DDBJ whole genome shotgun (WGS) entry which is preliminary data.</text>
</comment>
<gene>
    <name evidence="1" type="ORF">MENTE1834_LOCUS5430</name>
</gene>
<name>A0ACB0XZ92_MELEN</name>
<evidence type="ECO:0000313" key="2">
    <source>
        <dbReference type="Proteomes" id="UP001497535"/>
    </source>
</evidence>
<evidence type="ECO:0000313" key="1">
    <source>
        <dbReference type="EMBL" id="CAK5024206.1"/>
    </source>
</evidence>
<proteinExistence type="predicted"/>
<organism evidence="1 2">
    <name type="scientific">Meloidogyne enterolobii</name>
    <name type="common">Root-knot nematode worm</name>
    <name type="synonym">Meloidogyne mayaguensis</name>
    <dbReference type="NCBI Taxonomy" id="390850"/>
    <lineage>
        <taxon>Eukaryota</taxon>
        <taxon>Metazoa</taxon>
        <taxon>Ecdysozoa</taxon>
        <taxon>Nematoda</taxon>
        <taxon>Chromadorea</taxon>
        <taxon>Rhabditida</taxon>
        <taxon>Tylenchina</taxon>
        <taxon>Tylenchomorpha</taxon>
        <taxon>Tylenchoidea</taxon>
        <taxon>Meloidogynidae</taxon>
        <taxon>Meloidogyninae</taxon>
        <taxon>Meloidogyne</taxon>
    </lineage>
</organism>
<dbReference type="EMBL" id="CAVMJV010000004">
    <property type="protein sequence ID" value="CAK5024206.1"/>
    <property type="molecule type" value="Genomic_DNA"/>
</dbReference>
<protein>
    <submittedName>
        <fullName evidence="1">Uncharacterized protein</fullName>
    </submittedName>
</protein>